<dbReference type="EMBL" id="FNCC01000001">
    <property type="protein sequence ID" value="SDF38640.1"/>
    <property type="molecule type" value="Genomic_DNA"/>
</dbReference>
<evidence type="ECO:0000313" key="3">
    <source>
        <dbReference type="Proteomes" id="UP000199623"/>
    </source>
</evidence>
<accession>A0A1G7KNW2</accession>
<evidence type="ECO:0000313" key="2">
    <source>
        <dbReference type="EMBL" id="SDF38640.1"/>
    </source>
</evidence>
<feature type="compositionally biased region" description="Polar residues" evidence="1">
    <location>
        <begin position="47"/>
        <end position="57"/>
    </location>
</feature>
<dbReference type="Proteomes" id="UP000199623">
    <property type="component" value="Unassembled WGS sequence"/>
</dbReference>
<dbReference type="AlphaFoldDB" id="A0A1G7KNW2"/>
<dbReference type="RefSeq" id="WP_176946546.1">
    <property type="nucleotide sequence ID" value="NZ_FNCC01000001.1"/>
</dbReference>
<gene>
    <name evidence="2" type="ORF">SAMN05216553_101382</name>
</gene>
<evidence type="ECO:0000256" key="1">
    <source>
        <dbReference type="SAM" id="MobiDB-lite"/>
    </source>
</evidence>
<organism evidence="2 3">
    <name type="scientific">Lentzea fradiae</name>
    <dbReference type="NCBI Taxonomy" id="200378"/>
    <lineage>
        <taxon>Bacteria</taxon>
        <taxon>Bacillati</taxon>
        <taxon>Actinomycetota</taxon>
        <taxon>Actinomycetes</taxon>
        <taxon>Pseudonocardiales</taxon>
        <taxon>Pseudonocardiaceae</taxon>
        <taxon>Lentzea</taxon>
    </lineage>
</organism>
<feature type="region of interest" description="Disordered" evidence="1">
    <location>
        <begin position="32"/>
        <end position="57"/>
    </location>
</feature>
<keyword evidence="3" id="KW-1185">Reference proteome</keyword>
<dbReference type="STRING" id="200378.SAMN05216553_101382"/>
<reference evidence="3" key="1">
    <citation type="submission" date="2016-10" db="EMBL/GenBank/DDBJ databases">
        <authorList>
            <person name="Varghese N."/>
            <person name="Submissions S."/>
        </authorList>
    </citation>
    <scope>NUCLEOTIDE SEQUENCE [LARGE SCALE GENOMIC DNA]</scope>
    <source>
        <strain evidence="3">CGMCC 4.3506</strain>
    </source>
</reference>
<sequence length="57" mass="6302">MRRGQLIAVAALVVATAIVLVPLLTLADDERLPEQRPTVVRTDDMTWRSTPSSSVER</sequence>
<proteinExistence type="predicted"/>
<protein>
    <submittedName>
        <fullName evidence="2">Uncharacterized protein</fullName>
    </submittedName>
</protein>
<name>A0A1G7KNW2_9PSEU</name>